<name>A0ABW5PBK2_9BACL</name>
<comment type="caution">
    <text evidence="3">The sequence shown here is derived from an EMBL/GenBank/DDBJ whole genome shotgun (WGS) entry which is preliminary data.</text>
</comment>
<dbReference type="Proteomes" id="UP001597541">
    <property type="component" value="Unassembled WGS sequence"/>
</dbReference>
<evidence type="ECO:0000256" key="2">
    <source>
        <dbReference type="SAM" id="SignalP"/>
    </source>
</evidence>
<dbReference type="PROSITE" id="PS51257">
    <property type="entry name" value="PROKAR_LIPOPROTEIN"/>
    <property type="match status" value="1"/>
</dbReference>
<proteinExistence type="predicted"/>
<dbReference type="PANTHER" id="PTHR43649">
    <property type="entry name" value="ARABINOSE-BINDING PROTEIN-RELATED"/>
    <property type="match status" value="1"/>
</dbReference>
<keyword evidence="4" id="KW-1185">Reference proteome</keyword>
<gene>
    <name evidence="3" type="ORF">ACFSUF_05730</name>
</gene>
<feature type="signal peptide" evidence="2">
    <location>
        <begin position="1"/>
        <end position="23"/>
    </location>
</feature>
<protein>
    <submittedName>
        <fullName evidence="3">ABC transporter substrate-binding protein</fullName>
    </submittedName>
</protein>
<sequence>MKRVKRSAVFTLALTLFAGVALTACSNNNANQNNPAPSSSTNSSTSQEKVVLDFWTFWGSETRRPIIEKIITDFNQAHQGKIEVKHTYYPFGDIWTKSLAQIAAGNPPDVIVNSIEEVGLRAAKKQNTNLASFIEKEKDVKDRFRPDLYQTMLYKDEPYALPFVTDTRMMFYNKAAFREAGLDPEKFPATWDELEQAAIKLDKKNAKGKYERIGYAPHFAGFDAKAIAANFDGGVGFLGEDGKPTINTQAKIDAYNYVLRYTDRLGQKNIDEFKATFGSKETNPFIAGKVAIWPDAVTFQTQIRDFGKNMEVGVAPIPETKPGAGHWSTGGGFVVEIPAGAKHPEASWEFIKYLTDIDAQKYWAVKNYDNVANVKASNDPELIKDPVYKAAVDNLKDTRVYTRPDVAADMLKMIDPQSDAILMKQKTPKEGLDQAQKDVSDLIAQNGG</sequence>
<evidence type="ECO:0000313" key="4">
    <source>
        <dbReference type="Proteomes" id="UP001597541"/>
    </source>
</evidence>
<feature type="region of interest" description="Disordered" evidence="1">
    <location>
        <begin position="427"/>
        <end position="448"/>
    </location>
</feature>
<dbReference type="RefSeq" id="WP_377601008.1">
    <property type="nucleotide sequence ID" value="NZ_JBHUME010000005.1"/>
</dbReference>
<dbReference type="CDD" id="cd14748">
    <property type="entry name" value="PBP2_UgpB"/>
    <property type="match status" value="1"/>
</dbReference>
<keyword evidence="2" id="KW-0732">Signal</keyword>
<accession>A0ABW5PBK2</accession>
<feature type="chain" id="PRO_5046637229" evidence="2">
    <location>
        <begin position="24"/>
        <end position="448"/>
    </location>
</feature>
<dbReference type="Gene3D" id="3.40.190.10">
    <property type="entry name" value="Periplasmic binding protein-like II"/>
    <property type="match status" value="2"/>
</dbReference>
<dbReference type="InterPro" id="IPR006059">
    <property type="entry name" value="SBP"/>
</dbReference>
<organism evidence="3 4">
    <name type="scientific">Paenibacillus gansuensis</name>
    <dbReference type="NCBI Taxonomy" id="306542"/>
    <lineage>
        <taxon>Bacteria</taxon>
        <taxon>Bacillati</taxon>
        <taxon>Bacillota</taxon>
        <taxon>Bacilli</taxon>
        <taxon>Bacillales</taxon>
        <taxon>Paenibacillaceae</taxon>
        <taxon>Paenibacillus</taxon>
    </lineage>
</organism>
<evidence type="ECO:0000313" key="3">
    <source>
        <dbReference type="EMBL" id="MFD2611923.1"/>
    </source>
</evidence>
<dbReference type="Pfam" id="PF01547">
    <property type="entry name" value="SBP_bac_1"/>
    <property type="match status" value="1"/>
</dbReference>
<dbReference type="SUPFAM" id="SSF53850">
    <property type="entry name" value="Periplasmic binding protein-like II"/>
    <property type="match status" value="1"/>
</dbReference>
<dbReference type="InterPro" id="IPR050490">
    <property type="entry name" value="Bact_solute-bd_prot1"/>
</dbReference>
<feature type="compositionally biased region" description="Basic and acidic residues" evidence="1">
    <location>
        <begin position="427"/>
        <end position="440"/>
    </location>
</feature>
<evidence type="ECO:0000256" key="1">
    <source>
        <dbReference type="SAM" id="MobiDB-lite"/>
    </source>
</evidence>
<dbReference type="PANTHER" id="PTHR43649:SF12">
    <property type="entry name" value="DIACETYLCHITOBIOSE BINDING PROTEIN DASA"/>
    <property type="match status" value="1"/>
</dbReference>
<reference evidence="4" key="1">
    <citation type="journal article" date="2019" name="Int. J. Syst. Evol. Microbiol.">
        <title>The Global Catalogue of Microorganisms (GCM) 10K type strain sequencing project: providing services to taxonomists for standard genome sequencing and annotation.</title>
        <authorList>
            <consortium name="The Broad Institute Genomics Platform"/>
            <consortium name="The Broad Institute Genome Sequencing Center for Infectious Disease"/>
            <person name="Wu L."/>
            <person name="Ma J."/>
        </authorList>
    </citation>
    <scope>NUCLEOTIDE SEQUENCE [LARGE SCALE GENOMIC DNA]</scope>
    <source>
        <strain evidence="4">KCTC 3950</strain>
    </source>
</reference>
<dbReference type="EMBL" id="JBHUME010000005">
    <property type="protein sequence ID" value="MFD2611923.1"/>
    <property type="molecule type" value="Genomic_DNA"/>
</dbReference>